<dbReference type="EMBL" id="AOHS01000027">
    <property type="protein sequence ID" value="ELY31293.1"/>
    <property type="molecule type" value="Genomic_DNA"/>
</dbReference>
<accession>L9V4J9</accession>
<sequence length="65" mass="7043">MLAVAVVLVLVLVLVLVMGVNVIPEGERRLEGVTQINHVTLQNNSDTSATVAVLWWSSARFGAVW</sequence>
<dbReference type="Proteomes" id="UP000011543">
    <property type="component" value="Unassembled WGS sequence"/>
</dbReference>
<proteinExistence type="predicted"/>
<gene>
    <name evidence="1" type="ORF">C500_06816</name>
</gene>
<evidence type="ECO:0000313" key="2">
    <source>
        <dbReference type="Proteomes" id="UP000011543"/>
    </source>
</evidence>
<dbReference type="AlphaFoldDB" id="L9V4J9"/>
<protein>
    <submittedName>
        <fullName evidence="1">Uncharacterized protein</fullName>
    </submittedName>
</protein>
<organism evidence="1 2">
    <name type="scientific">Natrialba magadii (strain ATCC 43099 / DSM 3394 / CCM 3739 / CIP 104546 / IAM 13178 / JCM 8861 / NBRC 102185 / NCIMB 2190 / MS3)</name>
    <name type="common">Natronobacterium magadii</name>
    <dbReference type="NCBI Taxonomy" id="547559"/>
    <lineage>
        <taxon>Archaea</taxon>
        <taxon>Methanobacteriati</taxon>
        <taxon>Methanobacteriota</taxon>
        <taxon>Stenosarchaea group</taxon>
        <taxon>Halobacteria</taxon>
        <taxon>Halobacteriales</taxon>
        <taxon>Natrialbaceae</taxon>
        <taxon>Natrialba</taxon>
    </lineage>
</organism>
<comment type="caution">
    <text evidence="1">The sequence shown here is derived from an EMBL/GenBank/DDBJ whole genome shotgun (WGS) entry which is preliminary data.</text>
</comment>
<reference evidence="1 2" key="1">
    <citation type="journal article" date="2014" name="PLoS Genet.">
        <title>Phylogenetically driven sequencing of extremely halophilic archaea reveals strategies for static and dynamic osmo-response.</title>
        <authorList>
            <person name="Becker E.A."/>
            <person name="Seitzer P.M."/>
            <person name="Tritt A."/>
            <person name="Larsen D."/>
            <person name="Krusor M."/>
            <person name="Yao A.I."/>
            <person name="Wu D."/>
            <person name="Madern D."/>
            <person name="Eisen J.A."/>
            <person name="Darling A.E."/>
            <person name="Facciotti M.T."/>
        </authorList>
    </citation>
    <scope>NUCLEOTIDE SEQUENCE [LARGE SCALE GENOMIC DNA]</scope>
    <source>
        <strain evidence="2">ATCC 43099 / DSM 3394 / CCM 3739 / CIP 104546 / IAM 13178 / JCM 8861 / NBRC 102185 / NCIMB 2190 / MS3</strain>
    </source>
</reference>
<name>L9V4J9_NATMM</name>
<evidence type="ECO:0000313" key="1">
    <source>
        <dbReference type="EMBL" id="ELY31293.1"/>
    </source>
</evidence>